<evidence type="ECO:0000256" key="3">
    <source>
        <dbReference type="ARBA" id="ARBA00023027"/>
    </source>
</evidence>
<dbReference type="Proteomes" id="UP000481109">
    <property type="component" value="Unassembled WGS sequence"/>
</dbReference>
<evidence type="ECO:0000256" key="4">
    <source>
        <dbReference type="RuleBase" id="RU003719"/>
    </source>
</evidence>
<sequence>MARLRCAVLDDYQGVAESLGDWSRLADEVDVRFVRRHLDGPDEVAAEIGDCEIVVAMRERTPFPAALFERLPALRLLITSGMRNASIDLAAASRHGVTVCGTASNSEPPAELTWALLLGLARSVPAEAGALRTGGPWQSTLGADLHGRRLGLIGLGKIGAKVARVGQAFGMDVAAWSRNLTAARADEVGVTLAGSLDELLSSSDFVSVHVQLSNRTRGLVGAAELKRMRSTAYLVNTSRAAIVDQEALVRALHEGWIAGAGSDVFDTEPLPADHPLRTAPNFLGLPHLGYVTRRNYEGYFTGAVEDIEGFL</sequence>
<feature type="non-terminal residue" evidence="7">
    <location>
        <position position="311"/>
    </location>
</feature>
<comment type="caution">
    <text evidence="7">The sequence shown here is derived from an EMBL/GenBank/DDBJ whole genome shotgun (WGS) entry which is preliminary data.</text>
</comment>
<dbReference type="GO" id="GO:0016616">
    <property type="term" value="F:oxidoreductase activity, acting on the CH-OH group of donors, NAD or NADP as acceptor"/>
    <property type="evidence" value="ECO:0007669"/>
    <property type="project" value="InterPro"/>
</dbReference>
<keyword evidence="3" id="KW-0520">NAD</keyword>
<feature type="domain" description="D-isomer specific 2-hydroxyacid dehydrogenase NAD-binding" evidence="6">
    <location>
        <begin position="115"/>
        <end position="289"/>
    </location>
</feature>
<dbReference type="GO" id="GO:0051287">
    <property type="term" value="F:NAD binding"/>
    <property type="evidence" value="ECO:0007669"/>
    <property type="project" value="InterPro"/>
</dbReference>
<name>A0A6G4XN58_9ACTN</name>
<evidence type="ECO:0000256" key="2">
    <source>
        <dbReference type="ARBA" id="ARBA00023002"/>
    </source>
</evidence>
<dbReference type="SUPFAM" id="SSF51735">
    <property type="entry name" value="NAD(P)-binding Rossmann-fold domains"/>
    <property type="match status" value="1"/>
</dbReference>
<dbReference type="PANTHER" id="PTHR42789">
    <property type="entry name" value="D-ISOMER SPECIFIC 2-HYDROXYACID DEHYDROGENASE FAMILY PROTEIN (AFU_ORTHOLOGUE AFUA_6G10090)"/>
    <property type="match status" value="1"/>
</dbReference>
<dbReference type="InterPro" id="IPR006139">
    <property type="entry name" value="D-isomer_2_OHA_DH_cat_dom"/>
</dbReference>
<evidence type="ECO:0000313" key="7">
    <source>
        <dbReference type="EMBL" id="NGO78663.1"/>
    </source>
</evidence>
<dbReference type="InterPro" id="IPR006140">
    <property type="entry name" value="D-isomer_DH_NAD-bd"/>
</dbReference>
<organism evidence="7 8">
    <name type="scientific">Streptomyces mesophilus</name>
    <dbReference type="NCBI Taxonomy" id="1775132"/>
    <lineage>
        <taxon>Bacteria</taxon>
        <taxon>Bacillati</taxon>
        <taxon>Actinomycetota</taxon>
        <taxon>Actinomycetes</taxon>
        <taxon>Kitasatosporales</taxon>
        <taxon>Streptomycetaceae</taxon>
        <taxon>Streptomyces</taxon>
    </lineage>
</organism>
<dbReference type="AlphaFoldDB" id="A0A6G4XN58"/>
<feature type="domain" description="D-isomer specific 2-hydroxyacid dehydrogenase catalytic" evidence="5">
    <location>
        <begin position="28"/>
        <end position="299"/>
    </location>
</feature>
<dbReference type="PANTHER" id="PTHR42789:SF1">
    <property type="entry name" value="D-ISOMER SPECIFIC 2-HYDROXYACID DEHYDROGENASE FAMILY PROTEIN (AFU_ORTHOLOGUE AFUA_6G10090)"/>
    <property type="match status" value="1"/>
</dbReference>
<dbReference type="Pfam" id="PF02826">
    <property type="entry name" value="2-Hacid_dh_C"/>
    <property type="match status" value="1"/>
</dbReference>
<accession>A0A6G4XN58</accession>
<dbReference type="FunFam" id="3.40.50.720:FF:000203">
    <property type="entry name" value="D-3-phosphoglycerate dehydrogenase (SerA)"/>
    <property type="match status" value="1"/>
</dbReference>
<evidence type="ECO:0000256" key="1">
    <source>
        <dbReference type="ARBA" id="ARBA00005854"/>
    </source>
</evidence>
<dbReference type="EMBL" id="JAAKZW010000111">
    <property type="protein sequence ID" value="NGO78663.1"/>
    <property type="molecule type" value="Genomic_DNA"/>
</dbReference>
<gene>
    <name evidence="7" type="ORF">G6045_23835</name>
</gene>
<dbReference type="InterPro" id="IPR050857">
    <property type="entry name" value="D-2-hydroxyacid_DH"/>
</dbReference>
<keyword evidence="8" id="KW-1185">Reference proteome</keyword>
<keyword evidence="2 4" id="KW-0560">Oxidoreductase</keyword>
<proteinExistence type="inferred from homology"/>
<dbReference type="RefSeq" id="WP_165334111.1">
    <property type="nucleotide sequence ID" value="NZ_JAAKZW010000111.1"/>
</dbReference>
<dbReference type="CDD" id="cd12169">
    <property type="entry name" value="PGDH_like_1"/>
    <property type="match status" value="1"/>
</dbReference>
<evidence type="ECO:0000313" key="8">
    <source>
        <dbReference type="Proteomes" id="UP000481109"/>
    </source>
</evidence>
<evidence type="ECO:0000259" key="6">
    <source>
        <dbReference type="Pfam" id="PF02826"/>
    </source>
</evidence>
<dbReference type="Pfam" id="PF00389">
    <property type="entry name" value="2-Hacid_dh"/>
    <property type="match status" value="1"/>
</dbReference>
<reference evidence="7 8" key="1">
    <citation type="submission" date="2020-02" db="EMBL/GenBank/DDBJ databases">
        <title>Whole-genome analyses of novel actinobacteria.</title>
        <authorList>
            <person name="Sahin N."/>
            <person name="Tokatli A."/>
        </authorList>
    </citation>
    <scope>NUCLEOTIDE SEQUENCE [LARGE SCALE GENOMIC DNA]</scope>
    <source>
        <strain evidence="7 8">YC504</strain>
    </source>
</reference>
<comment type="similarity">
    <text evidence="1 4">Belongs to the D-isomer specific 2-hydroxyacid dehydrogenase family.</text>
</comment>
<dbReference type="InterPro" id="IPR036291">
    <property type="entry name" value="NAD(P)-bd_dom_sf"/>
</dbReference>
<protein>
    <submittedName>
        <fullName evidence="7">D-2-hydroxyacid dehydrogenase family protein</fullName>
    </submittedName>
</protein>
<dbReference type="SUPFAM" id="SSF52283">
    <property type="entry name" value="Formate/glycerate dehydrogenase catalytic domain-like"/>
    <property type="match status" value="1"/>
</dbReference>
<dbReference type="Gene3D" id="3.40.50.720">
    <property type="entry name" value="NAD(P)-binding Rossmann-like Domain"/>
    <property type="match status" value="2"/>
</dbReference>
<evidence type="ECO:0000259" key="5">
    <source>
        <dbReference type="Pfam" id="PF00389"/>
    </source>
</evidence>